<reference evidence="2" key="2">
    <citation type="submission" date="2021-04" db="EMBL/GenBank/DDBJ databases">
        <authorList>
            <person name="Gilroy R."/>
        </authorList>
    </citation>
    <scope>NUCLEOTIDE SEQUENCE</scope>
    <source>
        <strain evidence="2">CHK192-9172</strain>
    </source>
</reference>
<feature type="transmembrane region" description="Helical" evidence="1">
    <location>
        <begin position="21"/>
        <end position="39"/>
    </location>
</feature>
<feature type="transmembrane region" description="Helical" evidence="1">
    <location>
        <begin position="89"/>
        <end position="107"/>
    </location>
</feature>
<organism evidence="2 3">
    <name type="scientific">Candidatus Eubacterium avistercoris</name>
    <dbReference type="NCBI Taxonomy" id="2838567"/>
    <lineage>
        <taxon>Bacteria</taxon>
        <taxon>Bacillati</taxon>
        <taxon>Bacillota</taxon>
        <taxon>Clostridia</taxon>
        <taxon>Eubacteriales</taxon>
        <taxon>Eubacteriaceae</taxon>
        <taxon>Eubacterium</taxon>
    </lineage>
</organism>
<feature type="transmembrane region" description="Helical" evidence="1">
    <location>
        <begin position="221"/>
        <end position="240"/>
    </location>
</feature>
<feature type="transmembrane region" description="Helical" evidence="1">
    <location>
        <begin position="140"/>
        <end position="156"/>
    </location>
</feature>
<evidence type="ECO:0000313" key="2">
    <source>
        <dbReference type="EMBL" id="HIZ07430.1"/>
    </source>
</evidence>
<keyword evidence="1" id="KW-1133">Transmembrane helix</keyword>
<evidence type="ECO:0000313" key="3">
    <source>
        <dbReference type="Proteomes" id="UP000824024"/>
    </source>
</evidence>
<reference evidence="2" key="1">
    <citation type="journal article" date="2021" name="PeerJ">
        <title>Extensive microbial diversity within the chicken gut microbiome revealed by metagenomics and culture.</title>
        <authorList>
            <person name="Gilroy R."/>
            <person name="Ravi A."/>
            <person name="Getino M."/>
            <person name="Pursley I."/>
            <person name="Horton D.L."/>
            <person name="Alikhan N.F."/>
            <person name="Baker D."/>
            <person name="Gharbi K."/>
            <person name="Hall N."/>
            <person name="Watson M."/>
            <person name="Adriaenssens E.M."/>
            <person name="Foster-Nyarko E."/>
            <person name="Jarju S."/>
            <person name="Secka A."/>
            <person name="Antonio M."/>
            <person name="Oren A."/>
            <person name="Chaudhuri R.R."/>
            <person name="La Ragione R."/>
            <person name="Hildebrand F."/>
            <person name="Pallen M.J."/>
        </authorList>
    </citation>
    <scope>NUCLEOTIDE SEQUENCE</scope>
    <source>
        <strain evidence="2">CHK192-9172</strain>
    </source>
</reference>
<comment type="caution">
    <text evidence="2">The sequence shown here is derived from an EMBL/GenBank/DDBJ whole genome shotgun (WGS) entry which is preliminary data.</text>
</comment>
<feature type="transmembrane region" description="Helical" evidence="1">
    <location>
        <begin position="246"/>
        <end position="264"/>
    </location>
</feature>
<protein>
    <submittedName>
        <fullName evidence="2">Uncharacterized protein</fullName>
    </submittedName>
</protein>
<dbReference type="EMBL" id="DXCH01000162">
    <property type="protein sequence ID" value="HIZ07430.1"/>
    <property type="molecule type" value="Genomic_DNA"/>
</dbReference>
<feature type="transmembrane region" description="Helical" evidence="1">
    <location>
        <begin position="113"/>
        <end position="133"/>
    </location>
</feature>
<evidence type="ECO:0000256" key="1">
    <source>
        <dbReference type="SAM" id="Phobius"/>
    </source>
</evidence>
<keyword evidence="1" id="KW-0472">Membrane</keyword>
<proteinExistence type="predicted"/>
<gene>
    <name evidence="2" type="ORF">IAA08_05795</name>
</gene>
<dbReference type="Proteomes" id="UP000824024">
    <property type="component" value="Unassembled WGS sequence"/>
</dbReference>
<accession>A0A9D2D2R3</accession>
<feature type="transmembrane region" description="Helical" evidence="1">
    <location>
        <begin position="192"/>
        <end position="209"/>
    </location>
</feature>
<sequence>MATRLLELREKFFRFVGRREKLVMAAVRFVIAFFAFFLINESIGYMSQISHVWVAFLLAALCAFVPAGVMVFVGAALILAQFYALAQELCLITLLLFILMFCLYFRFTRRVGYYTMLTPILCFLRIPYVMPVSVGLLGKPYNVISVLCGTVVYFLIKNVKENEALFHSFQETVAGPTKYTLAVNQIFVNKEMFLYIVAFVAAAITVYCVRRMKTDHAWTNATIVGIIVQLGVIAGGEVYLGNLRQLIWIFVGGAISWVLSWTIQMMTHSLDYSRVENVQFEDDEYYYYVKAVPKATVEIEDKRIKKISAKDRRTARSLNRGKKVNEIHVSSKAEVKKAAEDELAKKAMEEFDVDDDWME</sequence>
<name>A0A9D2D2R3_9FIRM</name>
<dbReference type="AlphaFoldDB" id="A0A9D2D2R3"/>
<feature type="transmembrane region" description="Helical" evidence="1">
    <location>
        <begin position="51"/>
        <end position="77"/>
    </location>
</feature>
<keyword evidence="1" id="KW-0812">Transmembrane</keyword>